<feature type="chain" id="PRO_5040980905" description="Pentapeptide repeat-containing protein" evidence="1">
    <location>
        <begin position="25"/>
        <end position="198"/>
    </location>
</feature>
<evidence type="ECO:0000313" key="2">
    <source>
        <dbReference type="EMBL" id="GMH92841.1"/>
    </source>
</evidence>
<sequence length="198" mass="20837">MTPLRHVGGAFLVIMLVTVSVSDGLRLPYTLPNPKPSALAIATALTLTVGAQSASAISGGGLDFANLDITASQDFAGKTFSRKDFSQVIARGTSFHESVLVGCRFYKALLIETDFSGADITGASLEDTSMDDANLNQATAIGSYFSASLLDVKSAEGTDFTDASIPDKTRIALCKRDDVKGKNVKTGVETRDSLMCLD</sequence>
<dbReference type="EMBL" id="BRXY01000406">
    <property type="protein sequence ID" value="GMH92841.1"/>
    <property type="molecule type" value="Genomic_DNA"/>
</dbReference>
<accession>A0A9W7BLZ8</accession>
<name>A0A9W7BLZ8_9STRA</name>
<dbReference type="Pfam" id="PF00805">
    <property type="entry name" value="Pentapeptide"/>
    <property type="match status" value="1"/>
</dbReference>
<gene>
    <name evidence="2" type="ORF">TrST_g12071</name>
</gene>
<dbReference type="PANTHER" id="PTHR47200:SF2">
    <property type="entry name" value="THYLAKOID LUMENAL 15 KDA PROTEIN 1, CHLOROPLASTIC"/>
    <property type="match status" value="1"/>
</dbReference>
<keyword evidence="1" id="KW-0732">Signal</keyword>
<evidence type="ECO:0000256" key="1">
    <source>
        <dbReference type="SAM" id="SignalP"/>
    </source>
</evidence>
<proteinExistence type="predicted"/>
<evidence type="ECO:0008006" key="4">
    <source>
        <dbReference type="Google" id="ProtNLM"/>
    </source>
</evidence>
<dbReference type="Proteomes" id="UP001165085">
    <property type="component" value="Unassembled WGS sequence"/>
</dbReference>
<dbReference type="InterPro" id="IPR044213">
    <property type="entry name" value="At2g44920-like"/>
</dbReference>
<protein>
    <recommendedName>
        <fullName evidence="4">Pentapeptide repeat-containing protein</fullName>
    </recommendedName>
</protein>
<keyword evidence="3" id="KW-1185">Reference proteome</keyword>
<dbReference type="Gene3D" id="2.160.20.80">
    <property type="entry name" value="E3 ubiquitin-protein ligase SopA"/>
    <property type="match status" value="1"/>
</dbReference>
<dbReference type="SUPFAM" id="SSF141571">
    <property type="entry name" value="Pentapeptide repeat-like"/>
    <property type="match status" value="1"/>
</dbReference>
<comment type="caution">
    <text evidence="2">The sequence shown here is derived from an EMBL/GenBank/DDBJ whole genome shotgun (WGS) entry which is preliminary data.</text>
</comment>
<evidence type="ECO:0000313" key="3">
    <source>
        <dbReference type="Proteomes" id="UP001165085"/>
    </source>
</evidence>
<dbReference type="InterPro" id="IPR001646">
    <property type="entry name" value="5peptide_repeat"/>
</dbReference>
<dbReference type="OrthoDB" id="9989223at2759"/>
<organism evidence="2 3">
    <name type="scientific">Triparma strigata</name>
    <dbReference type="NCBI Taxonomy" id="1606541"/>
    <lineage>
        <taxon>Eukaryota</taxon>
        <taxon>Sar</taxon>
        <taxon>Stramenopiles</taxon>
        <taxon>Ochrophyta</taxon>
        <taxon>Bolidophyceae</taxon>
        <taxon>Parmales</taxon>
        <taxon>Triparmaceae</taxon>
        <taxon>Triparma</taxon>
    </lineage>
</organism>
<feature type="signal peptide" evidence="1">
    <location>
        <begin position="1"/>
        <end position="24"/>
    </location>
</feature>
<dbReference type="PANTHER" id="PTHR47200">
    <property type="entry name" value="THYLAKOID LUMENAL 15 KDA PROTEIN 1, CHLOROPLASTIC"/>
    <property type="match status" value="1"/>
</dbReference>
<reference evidence="3" key="1">
    <citation type="journal article" date="2023" name="Commun. Biol.">
        <title>Genome analysis of Parmales, the sister group of diatoms, reveals the evolutionary specialization of diatoms from phago-mixotrophs to photoautotrophs.</title>
        <authorList>
            <person name="Ban H."/>
            <person name="Sato S."/>
            <person name="Yoshikawa S."/>
            <person name="Yamada K."/>
            <person name="Nakamura Y."/>
            <person name="Ichinomiya M."/>
            <person name="Sato N."/>
            <person name="Blanc-Mathieu R."/>
            <person name="Endo H."/>
            <person name="Kuwata A."/>
            <person name="Ogata H."/>
        </authorList>
    </citation>
    <scope>NUCLEOTIDE SEQUENCE [LARGE SCALE GENOMIC DNA]</scope>
    <source>
        <strain evidence="3">NIES 3701</strain>
    </source>
</reference>
<dbReference type="AlphaFoldDB" id="A0A9W7BLZ8"/>